<reference evidence="3 4" key="1">
    <citation type="submission" date="2024-03" db="EMBL/GenBank/DDBJ databases">
        <authorList>
            <person name="Martinez-Hernandez J."/>
        </authorList>
    </citation>
    <scope>NUCLEOTIDE SEQUENCE [LARGE SCALE GENOMIC DNA]</scope>
</reference>
<feature type="region of interest" description="Disordered" evidence="1">
    <location>
        <begin position="1109"/>
        <end position="1145"/>
    </location>
</feature>
<dbReference type="Gene3D" id="3.30.70.330">
    <property type="match status" value="1"/>
</dbReference>
<evidence type="ECO:0000256" key="1">
    <source>
        <dbReference type="SAM" id="MobiDB-lite"/>
    </source>
</evidence>
<dbReference type="InterPro" id="IPR052586">
    <property type="entry name" value="ASCC2"/>
</dbReference>
<accession>A0AAV1XL47</accession>
<organism evidence="3 4">
    <name type="scientific">Lupinus luteus</name>
    <name type="common">European yellow lupine</name>
    <dbReference type="NCBI Taxonomy" id="3873"/>
    <lineage>
        <taxon>Eukaryota</taxon>
        <taxon>Viridiplantae</taxon>
        <taxon>Streptophyta</taxon>
        <taxon>Embryophyta</taxon>
        <taxon>Tracheophyta</taxon>
        <taxon>Spermatophyta</taxon>
        <taxon>Magnoliopsida</taxon>
        <taxon>eudicotyledons</taxon>
        <taxon>Gunneridae</taxon>
        <taxon>Pentapetalae</taxon>
        <taxon>rosids</taxon>
        <taxon>fabids</taxon>
        <taxon>Fabales</taxon>
        <taxon>Fabaceae</taxon>
        <taxon>Papilionoideae</taxon>
        <taxon>50 kb inversion clade</taxon>
        <taxon>genistoids sensu lato</taxon>
        <taxon>core genistoids</taxon>
        <taxon>Genisteae</taxon>
        <taxon>Lupinus</taxon>
    </lineage>
</organism>
<dbReference type="Pfam" id="PF07744">
    <property type="entry name" value="SPOC"/>
    <property type="match status" value="1"/>
</dbReference>
<keyword evidence="4" id="KW-1185">Reference proteome</keyword>
<dbReference type="CDD" id="cd21546">
    <property type="entry name" value="SPOC_FPA-like"/>
    <property type="match status" value="1"/>
</dbReference>
<feature type="compositionally biased region" description="Low complexity" evidence="1">
    <location>
        <begin position="29"/>
        <end position="43"/>
    </location>
</feature>
<dbReference type="PANTHER" id="PTHR21494:SF2">
    <property type="entry name" value="NUCLEIC ACID BINDING PROTEIN"/>
    <property type="match status" value="1"/>
</dbReference>
<dbReference type="PANTHER" id="PTHR21494">
    <property type="entry name" value="ACTIVATING SIGNAL COINTEGRATOR 1 COMPLEX SUBUNIT 2 ASC-1 COMPLEX SUBUNIT P100"/>
    <property type="match status" value="1"/>
</dbReference>
<evidence type="ECO:0000313" key="4">
    <source>
        <dbReference type="Proteomes" id="UP001497480"/>
    </source>
</evidence>
<dbReference type="InterPro" id="IPR035979">
    <property type="entry name" value="RBD_domain_sf"/>
</dbReference>
<dbReference type="EMBL" id="CAXHTB010000016">
    <property type="protein sequence ID" value="CAL0322501.1"/>
    <property type="molecule type" value="Genomic_DNA"/>
</dbReference>
<comment type="caution">
    <text evidence="3">The sequence shown here is derived from an EMBL/GenBank/DDBJ whole genome shotgun (WGS) entry which is preliminary data.</text>
</comment>
<feature type="domain" description="Spen paralogue and orthologue SPOC C-terminal" evidence="2">
    <location>
        <begin position="1158"/>
        <end position="1302"/>
    </location>
</feature>
<evidence type="ECO:0000259" key="2">
    <source>
        <dbReference type="Pfam" id="PF07744"/>
    </source>
</evidence>
<feature type="compositionally biased region" description="Pro residues" evidence="1">
    <location>
        <begin position="17"/>
        <end position="28"/>
    </location>
</feature>
<feature type="region of interest" description="Disordered" evidence="1">
    <location>
        <begin position="1"/>
        <end position="52"/>
    </location>
</feature>
<gene>
    <name evidence="3" type="ORF">LLUT_LOCUS23561</name>
</gene>
<protein>
    <recommendedName>
        <fullName evidence="2">Spen paralogue and orthologue SPOC C-terminal domain-containing protein</fullName>
    </recommendedName>
</protein>
<dbReference type="InterPro" id="IPR012677">
    <property type="entry name" value="Nucleotide-bd_a/b_plait_sf"/>
</dbReference>
<proteinExistence type="predicted"/>
<dbReference type="GO" id="GO:0003676">
    <property type="term" value="F:nucleic acid binding"/>
    <property type="evidence" value="ECO:0007669"/>
    <property type="project" value="InterPro"/>
</dbReference>
<sequence length="1310" mass="144094">MASAEQPPKKRRISIPDSPPSSPPPPPSSEATPSVLSSPLQTLPRPPTPPLTQDLILAKRRNKEEIRNVRECLKRIRFWLSKKDGPSFMSELEQNYLALIAASRGCMSVQRIVADLIPQYACYCPTALEAAANVIINMHNWSLAFINRGEDSNGITFATARSCIFGLADICCTASSVTPTSAVIRGIRSAVFQNALAFFMALFEGNDVIQLVDKNFLNMQDSLEVFSELKQKLLDEYECSLTKLTKSRALCLLWIFFSCPKDLLAACMELLGSTRKEEASIGRRFLSLVTNTLDDDDNAVQLLDSENGGPKSCKGSSGSDIRDHCCGEEITTDDNCVSEINSSVRNRCLLMLVLNKDSSLRKWVLCKCKNILDLLTNASPGISSVLQGILRMFAQQAESEDCHIDSGEDKSDYSIYMNRNEHEIVSESSEKLGKARFLVGSSTDGLTDKVSDKCLIGHGSAVSLDTVPVSKSGHFDDGLSRPKGEEGNMPHVMCSTPRDSVSHQIYSSGVRNPVDSRSNSCEVSSGFPNIEKNQVLNMNFNSPPLRSSSGTACKIPTSPSHQFMSPSAPRSQIAWCYDGDPATMDIVSASRQLWVGLVGPDMSESHIRFQLERLGPIEQYFFFSMKRFALVEYRRIIDAIKARHCLPGSFPCCVKFMDIGFGTRGAMNGFAIGYSSHIYAGNISSQWAKDDILHESWNVIRKCPLSIIDLSWECALLMEFETPEEAISVMLHLRQLRRERSNYNRHSAPVTGNVGIGHVYLDGARPVSGPPHLELKISNQVARSPHARTLPGSPIDSSHTRMSHLCSLLASLRTKYNIKNQNTGLHDNYMTGNSCASSMRGEDTVPSNTLWITIPSSLSLFLTDDEIMAICNLAVGNSGFIVRLTQANMHMGCGWFVECSNVDGAVSVLTNLRGCPGLFFQIEFSKPGNQNALLYPIIPEKNSIEQHISPIINSENHGGGVHGAPMSKSNWQFPGSREMLEVGTRKLDCYDNLSMDPLQGGSVAHSPSVTRRPSIPPPQQIQPSTFIRPVYGPPNGPWDLQGMDNQLPVNQFRTGATPNSFHGSSVASSFIPAPVTPLAQIQGAPLQPYNQLIPQHVIPPPFSSLPYPHSVVPPPPPSSPPPLPQTLPPLVPPPPCSPPPPPPPPLLVQESINMECSSQPLQYQWQGTLCKSGVNYCTIYACRADSNICKYSNSIPEPAEWSTKLDMTKRTDFRHVESTFAATPPNRREVCRLIPSSTSDHKRFQDFISYLKQRDCAGVIKIPAAKSIWARLLFILPHSLETCSLLSIAPDPSDCLIALVLPKDTSFEWM</sequence>
<feature type="compositionally biased region" description="Pro residues" evidence="1">
    <location>
        <begin position="1111"/>
        <end position="1145"/>
    </location>
</feature>
<dbReference type="Proteomes" id="UP001497480">
    <property type="component" value="Unassembled WGS sequence"/>
</dbReference>
<evidence type="ECO:0000313" key="3">
    <source>
        <dbReference type="EMBL" id="CAL0322501.1"/>
    </source>
</evidence>
<feature type="region of interest" description="Disordered" evidence="1">
    <location>
        <begin position="1002"/>
        <end position="1024"/>
    </location>
</feature>
<dbReference type="SUPFAM" id="SSF54928">
    <property type="entry name" value="RNA-binding domain, RBD"/>
    <property type="match status" value="1"/>
</dbReference>
<dbReference type="InterPro" id="IPR012921">
    <property type="entry name" value="SPOC_C"/>
</dbReference>
<name>A0AAV1XL47_LUPLU</name>
<dbReference type="GO" id="GO:0043130">
    <property type="term" value="F:ubiquitin binding"/>
    <property type="evidence" value="ECO:0007669"/>
    <property type="project" value="TreeGrafter"/>
</dbReference>